<dbReference type="OrthoDB" id="9781481at2"/>
<dbReference type="RefSeq" id="WP_085471788.1">
    <property type="nucleotide sequence ID" value="NZ_FXAU01000001.1"/>
</dbReference>
<keyword evidence="3" id="KW-1185">Reference proteome</keyword>
<dbReference type="AlphaFoldDB" id="A0A1X7IMK7"/>
<organism evidence="2 3">
    <name type="scientific">Sphingobacterium psychroaquaticum</name>
    <dbReference type="NCBI Taxonomy" id="561061"/>
    <lineage>
        <taxon>Bacteria</taxon>
        <taxon>Pseudomonadati</taxon>
        <taxon>Bacteroidota</taxon>
        <taxon>Sphingobacteriia</taxon>
        <taxon>Sphingobacteriales</taxon>
        <taxon>Sphingobacteriaceae</taxon>
        <taxon>Sphingobacterium</taxon>
    </lineage>
</organism>
<evidence type="ECO:0000259" key="1">
    <source>
        <dbReference type="Pfam" id="PF13020"/>
    </source>
</evidence>
<gene>
    <name evidence="2" type="ORF">SAMN05660862_0972</name>
</gene>
<reference evidence="2 3" key="1">
    <citation type="submission" date="2017-04" db="EMBL/GenBank/DDBJ databases">
        <authorList>
            <person name="Afonso C.L."/>
            <person name="Miller P.J."/>
            <person name="Scott M.A."/>
            <person name="Spackman E."/>
            <person name="Goraichik I."/>
            <person name="Dimitrov K.M."/>
            <person name="Suarez D.L."/>
            <person name="Swayne D.E."/>
        </authorList>
    </citation>
    <scope>NUCLEOTIDE SEQUENCE [LARGE SCALE GENOMIC DNA]</scope>
    <source>
        <strain evidence="2 3">DSM 22418</strain>
    </source>
</reference>
<feature type="domain" description="Protein NO VEIN C-terminal" evidence="1">
    <location>
        <begin position="173"/>
        <end position="262"/>
    </location>
</feature>
<dbReference type="InterPro" id="IPR024975">
    <property type="entry name" value="NOV_C"/>
</dbReference>
<sequence length="291" mass="33846">MNKEIRLYLIELARIKRTVSYAKAMSQFGLNASNPTEVDYFANEIGEISEHEHLFKRPMLSSLVVHSSKNSIGFGFYRLAEKLGYDKKEVLSKQHFERQMQELCYEIWSDDKVYFQETGKKASSKAITNYSLYLNDEPQEGIGELPERKFDFSGYDIDWNQKYLSDLECGNIGEDLVLEYEKRVLIDNGFPELIERVRKVKDGNGFDILSVNFDGSPKYIEVKTTKGGSATPFQISLNEVKFSEMNATNYYLYRLYNLNMENKTADFFEYQGSVTDNFLLESIHFEAYKKK</sequence>
<dbReference type="EMBL" id="FXAU01000001">
    <property type="protein sequence ID" value="SMG15585.1"/>
    <property type="molecule type" value="Genomic_DNA"/>
</dbReference>
<proteinExistence type="predicted"/>
<protein>
    <recommendedName>
        <fullName evidence="1">Protein NO VEIN C-terminal domain-containing protein</fullName>
    </recommendedName>
</protein>
<evidence type="ECO:0000313" key="3">
    <source>
        <dbReference type="Proteomes" id="UP000192980"/>
    </source>
</evidence>
<name>A0A1X7IMK7_9SPHI</name>
<dbReference type="STRING" id="561061.SAMN05660862_0972"/>
<accession>A0A1X7IMK7</accession>
<dbReference type="Pfam" id="PF13020">
    <property type="entry name" value="NOV_C"/>
    <property type="match status" value="1"/>
</dbReference>
<dbReference type="Proteomes" id="UP000192980">
    <property type="component" value="Unassembled WGS sequence"/>
</dbReference>
<evidence type="ECO:0000313" key="2">
    <source>
        <dbReference type="EMBL" id="SMG15585.1"/>
    </source>
</evidence>